<dbReference type="NCBIfam" id="NF045639">
    <property type="entry name" value="GCX_COOH"/>
    <property type="match status" value="1"/>
</dbReference>
<dbReference type="InterPro" id="IPR055015">
    <property type="entry name" value="GCX_COOH"/>
</dbReference>
<dbReference type="InterPro" id="IPR011050">
    <property type="entry name" value="Pectin_lyase_fold/virulence"/>
</dbReference>
<dbReference type="InterPro" id="IPR013783">
    <property type="entry name" value="Ig-like_fold"/>
</dbReference>
<keyword evidence="2" id="KW-1185">Reference proteome</keyword>
<reference evidence="1 2" key="1">
    <citation type="submission" date="2018-07" db="EMBL/GenBank/DDBJ databases">
        <title>Genome analysis of Runella aurantiaca.</title>
        <authorList>
            <person name="Yang X."/>
        </authorList>
    </citation>
    <scope>NUCLEOTIDE SEQUENCE [LARGE SCALE GENOMIC DNA]</scope>
    <source>
        <strain evidence="1 2">YX9</strain>
    </source>
</reference>
<evidence type="ECO:0000313" key="2">
    <source>
        <dbReference type="Proteomes" id="UP000253141"/>
    </source>
</evidence>
<evidence type="ECO:0000313" key="1">
    <source>
        <dbReference type="EMBL" id="RDB02423.1"/>
    </source>
</evidence>
<sequence length="1408" mass="141654">MTLAGNTATVGTGSWSVVNGTGGSFGNASSPTSTFTGTAGSTYTLRWTISNGSCTSTDDVVITFNRNPTTANAGSDQTGAATCGLTQVTLAGNMATVGTGAWSVVTGTGGSFGNASSPTSTFTGTAGSPYTLRWTISNGSCTSTDDVVITFNRNPTTANAGSDQTGAATCGLTQVTLAGNTATVGTGSWSVVNGTGGSFGNASSPTSTFTGTAGSTYTLRWTISNGSCTSTDDVVITFNQSPTTANAGPDQTGAATCGLTQVTLAGNSPSVGTGAWSVVNGTGGSFGNASSRTSTFTGTAGSTYTLRWTISNGSCTSTDDVVITFSTAPATPTASVTLQPTCTVPTGTIVVTAPTGTDIQYSINGTDYQTSGTFSGLTPATYSVTAKNMVTGCVSLPLSLTVNAVPNAPATPTASVTLQPTCTVPTGTIVVTAPTGTDIQYSINGTDYQTSGTFSGLTPNMYSVTAKNTATGCVSLPLSLTVNVVPNAPATPTASVTLQPTCTVPTGTIVVTAPTGTDIQYSINGTDYQTLATFSGLTPNMYSVTAKNTATGCVSLPLSLTVNAVPNAPATPTASVTLQPTCTVPTGTIVVTAPTGTDIQYSINGTDYQTSGTFSGLSPNMYSVTAKNTATGCISAPLSLTVNVVPNAPATPTASVTVQPTCTVPTGTIVVTAPTGMDIQYSINGTDYQTSGTFSGLTPATYSVTAKNMVTGCVSLPLSLTVNAVPNAPATPTASVTLQPTCTVPTGTIVVTAPTGTDIQYSINGTDYQTLATFSGLTPNMYSVTAKNTATGCISAPLTLVVNTVPGAPTLTDMTLTQPTCALPTGTAVVNATGSGTLEYSKDGMDWQLSNTFSMLSPANYTFSVRLQSNPTCVATSTLQTINAVPVPTATISYVGSPYTNTGTATVTLTGTAGGTFSATPSGLSLNASTGEINLATSSSGSYTVTYTIAASGSCAEVTDTALVAIIVPNLAQIIYVNGSNTSPSQDGSSWSKAFANLQAGLSAASILSGGDIQVWVAAGTYKPGTLRKDVFEIPSGVQVYGGFVGTETELSQRNWNIQKTVLSGEIGTSSLADNVNHVVVLSATNDTTRLDGFVIEKGYADFYVAAQGANLDQPSLLSSGGGILVINRSKGLITNCLITNNRAIGGGGILLRDSSEVSITNSIIAGNEATFGGGIYMESAGRPHLENLLIVSNKGLGGGLYLNYSAPILTHCTIASNHGVNGTQGGIFNSNSSGMLQNSILWGNSGVQTTPGISIRYSIVEGGFAGTGNLNQNPLFIKATPSGLAPTVNLGDYHLQPCSPAINAGDNAASTLPLDLDGNVRPYTTGLAIVDMGCYESQSTGGAGPAMLSVSEPITGGTVLKTGGRITATNQVSGATVEYRGSQSVTLLPGFSAAGTTFQAVIGDCPN</sequence>
<comment type="caution">
    <text evidence="1">The sequence shown here is derived from an EMBL/GenBank/DDBJ whole genome shotgun (WGS) entry which is preliminary data.</text>
</comment>
<accession>A0A369I4H8</accession>
<dbReference type="NCBIfam" id="NF041518">
    <property type="entry name" value="choice_anch_Q"/>
    <property type="match status" value="1"/>
</dbReference>
<name>A0A369I4H8_9BACT</name>
<gene>
    <name evidence="1" type="ORF">DVG78_28975</name>
</gene>
<protein>
    <submittedName>
        <fullName evidence="1">Uncharacterized protein</fullName>
    </submittedName>
</protein>
<dbReference type="InterPro" id="IPR059226">
    <property type="entry name" value="Choice_anch_Q_dom"/>
</dbReference>
<proteinExistence type="predicted"/>
<dbReference type="SUPFAM" id="SSF51126">
    <property type="entry name" value="Pectin lyase-like"/>
    <property type="match status" value="1"/>
</dbReference>
<organism evidence="1 2">
    <name type="scientific">Runella aurantiaca</name>
    <dbReference type="NCBI Taxonomy" id="2282308"/>
    <lineage>
        <taxon>Bacteria</taxon>
        <taxon>Pseudomonadati</taxon>
        <taxon>Bacteroidota</taxon>
        <taxon>Cytophagia</taxon>
        <taxon>Cytophagales</taxon>
        <taxon>Spirosomataceae</taxon>
        <taxon>Runella</taxon>
    </lineage>
</organism>
<dbReference type="EMBL" id="QPIW01000044">
    <property type="protein sequence ID" value="RDB02423.1"/>
    <property type="molecule type" value="Genomic_DNA"/>
</dbReference>
<dbReference type="Gene3D" id="2.60.40.10">
    <property type="entry name" value="Immunoglobulins"/>
    <property type="match status" value="4"/>
</dbReference>
<dbReference type="Proteomes" id="UP000253141">
    <property type="component" value="Unassembled WGS sequence"/>
</dbReference>